<evidence type="ECO:0000256" key="1">
    <source>
        <dbReference type="SAM" id="MobiDB-lite"/>
    </source>
</evidence>
<evidence type="ECO:0000313" key="4">
    <source>
        <dbReference type="Proteomes" id="UP001595901"/>
    </source>
</evidence>
<dbReference type="Proteomes" id="UP001595901">
    <property type="component" value="Unassembled WGS sequence"/>
</dbReference>
<comment type="caution">
    <text evidence="3">The sequence shown here is derived from an EMBL/GenBank/DDBJ whole genome shotgun (WGS) entry which is preliminary data.</text>
</comment>
<organism evidence="3 4">
    <name type="scientific">Streptococcus dentapri</name>
    <dbReference type="NCBI Taxonomy" id="573564"/>
    <lineage>
        <taxon>Bacteria</taxon>
        <taxon>Bacillati</taxon>
        <taxon>Bacillota</taxon>
        <taxon>Bacilli</taxon>
        <taxon>Lactobacillales</taxon>
        <taxon>Streptococcaceae</taxon>
        <taxon>Streptococcus</taxon>
    </lineage>
</organism>
<feature type="transmembrane region" description="Helical" evidence="2">
    <location>
        <begin position="299"/>
        <end position="318"/>
    </location>
</feature>
<name>A0ABV8CZY8_9STRE</name>
<evidence type="ECO:0000313" key="3">
    <source>
        <dbReference type="EMBL" id="MFC3931641.1"/>
    </source>
</evidence>
<dbReference type="EMBL" id="JBHSAC010000021">
    <property type="protein sequence ID" value="MFC3931641.1"/>
    <property type="molecule type" value="Genomic_DNA"/>
</dbReference>
<dbReference type="RefSeq" id="WP_380430014.1">
    <property type="nucleotide sequence ID" value="NZ_JBHSAC010000021.1"/>
</dbReference>
<reference evidence="4" key="1">
    <citation type="journal article" date="2019" name="Int. J. Syst. Evol. Microbiol.">
        <title>The Global Catalogue of Microorganisms (GCM) 10K type strain sequencing project: providing services to taxonomists for standard genome sequencing and annotation.</title>
        <authorList>
            <consortium name="The Broad Institute Genomics Platform"/>
            <consortium name="The Broad Institute Genome Sequencing Center for Infectious Disease"/>
            <person name="Wu L."/>
            <person name="Ma J."/>
        </authorList>
    </citation>
    <scope>NUCLEOTIDE SEQUENCE [LARGE SCALE GENOMIC DNA]</scope>
    <source>
        <strain evidence="4">CCUG 58728</strain>
    </source>
</reference>
<keyword evidence="4" id="KW-1185">Reference proteome</keyword>
<feature type="transmembrane region" description="Helical" evidence="2">
    <location>
        <begin position="354"/>
        <end position="375"/>
    </location>
</feature>
<feature type="transmembrane region" description="Helical" evidence="2">
    <location>
        <begin position="257"/>
        <end position="278"/>
    </location>
</feature>
<accession>A0ABV8CZY8</accession>
<gene>
    <name evidence="3" type="ORF">ACFOSE_02390</name>
</gene>
<keyword evidence="2" id="KW-0812">Transmembrane</keyword>
<feature type="transmembrane region" description="Helical" evidence="2">
    <location>
        <begin position="193"/>
        <end position="213"/>
    </location>
</feature>
<protein>
    <submittedName>
        <fullName evidence="3">Uncharacterized protein</fullName>
    </submittedName>
</protein>
<evidence type="ECO:0000256" key="2">
    <source>
        <dbReference type="SAM" id="Phobius"/>
    </source>
</evidence>
<keyword evidence="2" id="KW-0472">Membrane</keyword>
<keyword evidence="2" id="KW-1133">Transmembrane helix</keyword>
<feature type="compositionally biased region" description="Low complexity" evidence="1">
    <location>
        <begin position="40"/>
        <end position="61"/>
    </location>
</feature>
<feature type="region of interest" description="Disordered" evidence="1">
    <location>
        <begin position="28"/>
        <end position="80"/>
    </location>
</feature>
<feature type="compositionally biased region" description="Polar residues" evidence="1">
    <location>
        <begin position="69"/>
        <end position="80"/>
    </location>
</feature>
<sequence>MNKQDWIEYFEAINGRTPSAEELTQALAAGEYTAEPEPATPQSEPVQPQVQPQFTQTAQPQESVAGQFEQAQFQNQPAGQVEQTAQFQDPMATQGQFTQTAQFQQPLAADQFAQQQQATQGQFIQQSQLGQMGQEQFYQQPVNGQGQFQPAMVPAVPKQPNPQIETFKKAIKNYFSWFLNGFKDPKAKAEESHLTFGLITIGLSSLFMGWAFINFFRRFLMSFANITFLGQSLKENASDLYDNYTQLVAANFGFLKVLLLFIIFFIFYVLVTAGPVLLDRDKTKKFFTKVGQYFSYTPLLLAVNFLTFLATFIMPGAIKVTESDFSNSFSDYDFNPLQSFSLIGEVSSFNVMKVAVIIVGIFLIISFALILVALIKNIVTSFGKVNNFYVSVAALLIFAIICRVFHRILLAVIVSGFEAVGDSFFEIISRFL</sequence>
<proteinExistence type="predicted"/>
<feature type="transmembrane region" description="Helical" evidence="2">
    <location>
        <begin position="387"/>
        <end position="406"/>
    </location>
</feature>